<dbReference type="EMBL" id="AGWD01000001">
    <property type="protein sequence ID" value="ENN95553.1"/>
    <property type="molecule type" value="Genomic_DNA"/>
</dbReference>
<comment type="caution">
    <text evidence="1">The sequence shown here is derived from an EMBL/GenBank/DDBJ whole genome shotgun (WGS) entry which is preliminary data.</text>
</comment>
<dbReference type="HOGENOM" id="CLU_1802303_0_0_5"/>
<accession>N6UZT9</accession>
<evidence type="ECO:0000313" key="2">
    <source>
        <dbReference type="Proteomes" id="UP000014011"/>
    </source>
</evidence>
<dbReference type="PATRIC" id="fig|1094502.3.peg.44"/>
<name>N6UZT9_BARVB</name>
<proteinExistence type="predicted"/>
<dbReference type="AlphaFoldDB" id="N6UZT9"/>
<organism evidence="1 2">
    <name type="scientific">Bartonella vinsonii subsp. berkhoffii str. Tweed</name>
    <dbReference type="NCBI Taxonomy" id="1094502"/>
    <lineage>
        <taxon>Bacteria</taxon>
        <taxon>Pseudomonadati</taxon>
        <taxon>Pseudomonadota</taxon>
        <taxon>Alphaproteobacteria</taxon>
        <taxon>Hyphomicrobiales</taxon>
        <taxon>Bartonellaceae</taxon>
        <taxon>Bartonella</taxon>
    </lineage>
</organism>
<sequence>MMERNPYMVRDCLVALRSALLKHEVEGVFLSGQDVRELNDYLRRLAGYNHILGHELLRCRWQIKAGYKPLSGDVVPFRRFQKNIRRIFVMNQRIELEGTHYMKDAKGALVPVSLIRPTDLLEDETVRKNYGFCERIIGKDCAF</sequence>
<protein>
    <submittedName>
        <fullName evidence="1">Uncharacterized protein</fullName>
    </submittedName>
</protein>
<dbReference type="Proteomes" id="UP000014011">
    <property type="component" value="Unassembled WGS sequence"/>
</dbReference>
<gene>
    <name evidence="1" type="ORF">BVtw_00350</name>
</gene>
<reference evidence="1 2" key="1">
    <citation type="journal article" date="2013" name="PLoS Genet.">
        <title>A gene transfer agent and a dynamic repertoire of secretion systems hold the keys to the explosive radiation of the emerging pathogen Bartonella.</title>
        <authorList>
            <person name="Guy L."/>
            <person name="Nystedt B."/>
            <person name="Toft C."/>
            <person name="Zaremba-Niedzwiedzka K."/>
            <person name="Berglund E.C."/>
            <person name="Granberg F."/>
            <person name="Naslund K."/>
            <person name="Eriksson A.S."/>
            <person name="Andersson S.G."/>
        </authorList>
    </citation>
    <scope>NUCLEOTIDE SEQUENCE [LARGE SCALE GENOMIC DNA]</scope>
    <source>
        <strain evidence="1">Tweed</strain>
    </source>
</reference>
<evidence type="ECO:0000313" key="1">
    <source>
        <dbReference type="EMBL" id="ENN95553.1"/>
    </source>
</evidence>